<evidence type="ECO:0000256" key="1">
    <source>
        <dbReference type="SAM" id="MobiDB-lite"/>
    </source>
</evidence>
<dbReference type="RefSeq" id="WP_418161794.1">
    <property type="nucleotide sequence ID" value="NZ_JBBLZC010000039.1"/>
</dbReference>
<gene>
    <name evidence="2" type="ORF">U1T56_22555</name>
</gene>
<evidence type="ECO:0000313" key="2">
    <source>
        <dbReference type="EMBL" id="MEK0085946.1"/>
    </source>
</evidence>
<feature type="compositionally biased region" description="Low complexity" evidence="1">
    <location>
        <begin position="112"/>
        <end position="126"/>
    </location>
</feature>
<sequence length="161" mass="16822">MLELAIDTASMVLLAATSVSCLALHRRLRHLQTDRGDIEAFVRMLDAATQRAEATIAGIREAADDLARHRSEAKQQTAGPARPSGSQAPPHDRSLGQNPRAAVDGMAKHASRAPVASGAVAGPARGSGKDHQEPDHGTAAATGRPTSTIDAGLIRTLETLR</sequence>
<keyword evidence="3" id="KW-1185">Reference proteome</keyword>
<feature type="compositionally biased region" description="Basic and acidic residues" evidence="1">
    <location>
        <begin position="62"/>
        <end position="73"/>
    </location>
</feature>
<dbReference type="EMBL" id="JBBLZC010000039">
    <property type="protein sequence ID" value="MEK0085946.1"/>
    <property type="molecule type" value="Genomic_DNA"/>
</dbReference>
<evidence type="ECO:0008006" key="4">
    <source>
        <dbReference type="Google" id="ProtNLM"/>
    </source>
</evidence>
<evidence type="ECO:0000313" key="3">
    <source>
        <dbReference type="Proteomes" id="UP001375743"/>
    </source>
</evidence>
<proteinExistence type="predicted"/>
<feature type="region of interest" description="Disordered" evidence="1">
    <location>
        <begin position="62"/>
        <end position="150"/>
    </location>
</feature>
<reference evidence="2 3" key="1">
    <citation type="submission" date="2024-01" db="EMBL/GenBank/DDBJ databases">
        <title>Multi-omics insights into the function and evolution of sodium benzoate biodegradation pathways in Benzoatithermus flavus gen. nov., sp. nov. from hot spring.</title>
        <authorList>
            <person name="Hu C.-J."/>
            <person name="Li W.-J."/>
        </authorList>
    </citation>
    <scope>NUCLEOTIDE SEQUENCE [LARGE SCALE GENOMIC DNA]</scope>
    <source>
        <strain evidence="2 3">SYSU G07066</strain>
    </source>
</reference>
<organism evidence="2 3">
    <name type="scientific">Benzoatithermus flavus</name>
    <dbReference type="NCBI Taxonomy" id="3108223"/>
    <lineage>
        <taxon>Bacteria</taxon>
        <taxon>Pseudomonadati</taxon>
        <taxon>Pseudomonadota</taxon>
        <taxon>Alphaproteobacteria</taxon>
        <taxon>Geminicoccales</taxon>
        <taxon>Geminicoccaceae</taxon>
        <taxon>Benzoatithermus</taxon>
    </lineage>
</organism>
<accession>A0ABU8XY25</accession>
<feature type="compositionally biased region" description="Basic and acidic residues" evidence="1">
    <location>
        <begin position="127"/>
        <end position="136"/>
    </location>
</feature>
<name>A0ABU8XY25_9PROT</name>
<comment type="caution">
    <text evidence="2">The sequence shown here is derived from an EMBL/GenBank/DDBJ whole genome shotgun (WGS) entry which is preliminary data.</text>
</comment>
<protein>
    <recommendedName>
        <fullName evidence="4">Glutamyl-tRNA reductase</fullName>
    </recommendedName>
</protein>
<dbReference type="Proteomes" id="UP001375743">
    <property type="component" value="Unassembled WGS sequence"/>
</dbReference>